<dbReference type="AlphaFoldDB" id="B3R3M2"/>
<evidence type="ECO:0000313" key="3">
    <source>
        <dbReference type="Proteomes" id="UP000001692"/>
    </source>
</evidence>
<dbReference type="InterPro" id="IPR010982">
    <property type="entry name" value="Lambda_DNA-bd_dom_sf"/>
</dbReference>
<dbReference type="SUPFAM" id="SSF47413">
    <property type="entry name" value="lambda repressor-like DNA-binding domains"/>
    <property type="match status" value="1"/>
</dbReference>
<dbReference type="Gene3D" id="1.10.260.40">
    <property type="entry name" value="lambda repressor-like DNA-binding domains"/>
    <property type="match status" value="1"/>
</dbReference>
<feature type="domain" description="HTH cro/C1-type" evidence="1">
    <location>
        <begin position="9"/>
        <end position="63"/>
    </location>
</feature>
<proteinExistence type="predicted"/>
<organism evidence="2 3">
    <name type="scientific">Cupriavidus taiwanensis (strain DSM 17343 / BCRC 17206 / CCUG 44338 / CIP 107171 / LMG 19424 / R1)</name>
    <name type="common">Ralstonia taiwanensis (strain LMG 19424)</name>
    <dbReference type="NCBI Taxonomy" id="977880"/>
    <lineage>
        <taxon>Bacteria</taxon>
        <taxon>Pseudomonadati</taxon>
        <taxon>Pseudomonadota</taxon>
        <taxon>Betaproteobacteria</taxon>
        <taxon>Burkholderiales</taxon>
        <taxon>Burkholderiaceae</taxon>
        <taxon>Cupriavidus</taxon>
    </lineage>
</organism>
<reference evidence="2 3" key="1">
    <citation type="journal article" date="2008" name="Genome Res.">
        <title>Genome sequence of the beta-rhizobium Cupriavidus taiwanensis and comparative genomics of rhizobia.</title>
        <authorList>
            <person name="Amadou C."/>
            <person name="Pascal G."/>
            <person name="Mangenot S."/>
            <person name="Glew M."/>
            <person name="Bontemps C."/>
            <person name="Capela D."/>
            <person name="Carrere S."/>
            <person name="Cruveiller S."/>
            <person name="Dossat C."/>
            <person name="Lajus A."/>
            <person name="Marchetti M."/>
            <person name="Poinsot V."/>
            <person name="Rouy Z."/>
            <person name="Servin B."/>
            <person name="Saad M."/>
            <person name="Schenowitz C."/>
            <person name="Barbe V."/>
            <person name="Batut J."/>
            <person name="Medigue C."/>
            <person name="Masson-Boivin C."/>
        </authorList>
    </citation>
    <scope>NUCLEOTIDE SEQUENCE [LARGE SCALE GENOMIC DNA]</scope>
    <source>
        <strain evidence="3">DSM 17343 / BCRC 17206 / CCUG 44338 / CIP 107171 / LMG 19424 / R1</strain>
    </source>
</reference>
<dbReference type="eggNOG" id="COG1426">
    <property type="taxonomic scope" value="Bacteria"/>
</dbReference>
<evidence type="ECO:0000313" key="2">
    <source>
        <dbReference type="EMBL" id="CAQ68905.1"/>
    </source>
</evidence>
<keyword evidence="3" id="KW-1185">Reference proteome</keyword>
<gene>
    <name evidence="2" type="ordered locus">RALTA_A0937</name>
</gene>
<dbReference type="GO" id="GO:0003677">
    <property type="term" value="F:DNA binding"/>
    <property type="evidence" value="ECO:0007669"/>
    <property type="project" value="InterPro"/>
</dbReference>
<dbReference type="Pfam" id="PF13560">
    <property type="entry name" value="HTH_31"/>
    <property type="match status" value="1"/>
</dbReference>
<dbReference type="GeneID" id="29760209"/>
<dbReference type="PROSITE" id="PS50943">
    <property type="entry name" value="HTH_CROC1"/>
    <property type="match status" value="1"/>
</dbReference>
<accession>B3R3M2</accession>
<dbReference type="CDD" id="cd00093">
    <property type="entry name" value="HTH_XRE"/>
    <property type="match status" value="1"/>
</dbReference>
<name>B3R3M2_CUPTR</name>
<dbReference type="KEGG" id="cti:RALTA_A0937"/>
<protein>
    <submittedName>
        <fullName evidence="2">Transcriptional regulator, XRE family, bacteriophage lambda repressor C1 like</fullName>
    </submittedName>
</protein>
<dbReference type="BioCyc" id="CTAI977880:RALTA_RS04440-MONOMER"/>
<evidence type="ECO:0000259" key="1">
    <source>
        <dbReference type="PROSITE" id="PS50943"/>
    </source>
</evidence>
<dbReference type="EMBL" id="CU633749">
    <property type="protein sequence ID" value="CAQ68905.1"/>
    <property type="molecule type" value="Genomic_DNA"/>
</dbReference>
<dbReference type="HOGENOM" id="CLU_144164_1_0_4"/>
<dbReference type="InterPro" id="IPR001387">
    <property type="entry name" value="Cro/C1-type_HTH"/>
</dbReference>
<sequence>MLTSFGRFLRELRHQHTELMKDMADKLGVSAAFLSAVETGKKSIPPTWTKSLTDAYKLPPAAVSQMQSAIDASARSVTIDLANQSEERRSAAVALARQFGDLSDDQLASLKQAMLLLKRRGDGK</sequence>
<dbReference type="Proteomes" id="UP000001692">
    <property type="component" value="Chromosome 1"/>
</dbReference>
<dbReference type="RefSeq" id="WP_012352239.1">
    <property type="nucleotide sequence ID" value="NC_010528.1"/>
</dbReference>